<comment type="caution">
    <text evidence="2">The sequence shown here is derived from an EMBL/GenBank/DDBJ whole genome shotgun (WGS) entry which is preliminary data.</text>
</comment>
<dbReference type="PANTHER" id="PTHR10658:SF11">
    <property type="entry name" value="VIBRATOR, ISOFORM B"/>
    <property type="match status" value="1"/>
</dbReference>
<evidence type="ECO:0000313" key="3">
    <source>
        <dbReference type="Proteomes" id="UP000821853"/>
    </source>
</evidence>
<proteinExistence type="predicted"/>
<dbReference type="EMBL" id="JABSTR010000005">
    <property type="protein sequence ID" value="KAH9370936.1"/>
    <property type="molecule type" value="Genomic_DNA"/>
</dbReference>
<dbReference type="GO" id="GO:0031210">
    <property type="term" value="F:phosphatidylcholine binding"/>
    <property type="evidence" value="ECO:0007669"/>
    <property type="project" value="TreeGrafter"/>
</dbReference>
<dbReference type="PANTHER" id="PTHR10658">
    <property type="entry name" value="PHOSPHATIDYLINOSITOL TRANSFER PROTEIN"/>
    <property type="match status" value="1"/>
</dbReference>
<dbReference type="AlphaFoldDB" id="A0A9J6G8R9"/>
<dbReference type="Gene3D" id="3.30.530.20">
    <property type="match status" value="1"/>
</dbReference>
<dbReference type="SUPFAM" id="SSF55961">
    <property type="entry name" value="Bet v1-like"/>
    <property type="match status" value="1"/>
</dbReference>
<name>A0A9J6G8R9_HAELO</name>
<accession>A0A9J6G8R9</accession>
<protein>
    <recommendedName>
        <fullName evidence="1">Phosphatidylinositol transfer protein N-terminal domain-containing protein</fullName>
    </recommendedName>
</protein>
<keyword evidence="3" id="KW-1185">Reference proteome</keyword>
<evidence type="ECO:0000313" key="2">
    <source>
        <dbReference type="EMBL" id="KAH9370936.1"/>
    </source>
</evidence>
<dbReference type="PRINTS" id="PR00391">
    <property type="entry name" value="PITRANSFER"/>
</dbReference>
<dbReference type="GO" id="GO:0005737">
    <property type="term" value="C:cytoplasm"/>
    <property type="evidence" value="ECO:0007669"/>
    <property type="project" value="TreeGrafter"/>
</dbReference>
<dbReference type="VEuPathDB" id="VectorBase:HLOH_058567"/>
<dbReference type="InterPro" id="IPR055261">
    <property type="entry name" value="PI_transfer_N"/>
</dbReference>
<reference evidence="2 3" key="1">
    <citation type="journal article" date="2020" name="Cell">
        <title>Large-Scale Comparative Analyses of Tick Genomes Elucidate Their Genetic Diversity and Vector Capacities.</title>
        <authorList>
            <consortium name="Tick Genome and Microbiome Consortium (TIGMIC)"/>
            <person name="Jia N."/>
            <person name="Wang J."/>
            <person name="Shi W."/>
            <person name="Du L."/>
            <person name="Sun Y."/>
            <person name="Zhan W."/>
            <person name="Jiang J.F."/>
            <person name="Wang Q."/>
            <person name="Zhang B."/>
            <person name="Ji P."/>
            <person name="Bell-Sakyi L."/>
            <person name="Cui X.M."/>
            <person name="Yuan T.T."/>
            <person name="Jiang B.G."/>
            <person name="Yang W.F."/>
            <person name="Lam T.T."/>
            <person name="Chang Q.C."/>
            <person name="Ding S.J."/>
            <person name="Wang X.J."/>
            <person name="Zhu J.G."/>
            <person name="Ruan X.D."/>
            <person name="Zhao L."/>
            <person name="Wei J.T."/>
            <person name="Ye R.Z."/>
            <person name="Que T.C."/>
            <person name="Du C.H."/>
            <person name="Zhou Y.H."/>
            <person name="Cheng J.X."/>
            <person name="Dai P.F."/>
            <person name="Guo W.B."/>
            <person name="Han X.H."/>
            <person name="Huang E.J."/>
            <person name="Li L.F."/>
            <person name="Wei W."/>
            <person name="Gao Y.C."/>
            <person name="Liu J.Z."/>
            <person name="Shao H.Z."/>
            <person name="Wang X."/>
            <person name="Wang C.C."/>
            <person name="Yang T.C."/>
            <person name="Huo Q.B."/>
            <person name="Li W."/>
            <person name="Chen H.Y."/>
            <person name="Chen S.E."/>
            <person name="Zhou L.G."/>
            <person name="Ni X.B."/>
            <person name="Tian J.H."/>
            <person name="Sheng Y."/>
            <person name="Liu T."/>
            <person name="Pan Y.S."/>
            <person name="Xia L.Y."/>
            <person name="Li J."/>
            <person name="Zhao F."/>
            <person name="Cao W.C."/>
        </authorList>
    </citation>
    <scope>NUCLEOTIDE SEQUENCE [LARGE SCALE GENOMIC DNA]</scope>
    <source>
        <strain evidence="2">HaeL-2018</strain>
    </source>
</reference>
<sequence length="293" mass="33393">MLIKEYRVVLPLTLEEYKVGQAFTMNELESGNIEVILDEPFYLSQGLWNGKFSSGRHTYRIHHQDRICPMYLRSIAPEDALIYNEETWDAYPYRRTVLTNARMGQYFYCRVETMHASDRGTQENIHELPQEMLEARMVEVIDIARDTVVSEGIERLAFYQSLAQKIEDREGEDPATYVSRTTGQGPADGGLDAQCQSSHVRLQVGHGRLQLQLPESVQRGLHAEEDAQHFPAVPSAALLWDRPVAQPHPSRARSVGAPVFSSSGMLIQKRLEWHRYCSDVDRSVVRTICLGSE</sequence>
<dbReference type="GO" id="GO:0035091">
    <property type="term" value="F:phosphatidylinositol binding"/>
    <property type="evidence" value="ECO:0007669"/>
    <property type="project" value="TreeGrafter"/>
</dbReference>
<dbReference type="Pfam" id="PF02121">
    <property type="entry name" value="IP_trans"/>
    <property type="match status" value="1"/>
</dbReference>
<dbReference type="InterPro" id="IPR023393">
    <property type="entry name" value="START-like_dom_sf"/>
</dbReference>
<dbReference type="GO" id="GO:0008526">
    <property type="term" value="F:phosphatidylinositol transfer activity"/>
    <property type="evidence" value="ECO:0007669"/>
    <property type="project" value="TreeGrafter"/>
</dbReference>
<gene>
    <name evidence="2" type="ORF">HPB48_012239</name>
</gene>
<organism evidence="2 3">
    <name type="scientific">Haemaphysalis longicornis</name>
    <name type="common">Bush tick</name>
    <dbReference type="NCBI Taxonomy" id="44386"/>
    <lineage>
        <taxon>Eukaryota</taxon>
        <taxon>Metazoa</taxon>
        <taxon>Ecdysozoa</taxon>
        <taxon>Arthropoda</taxon>
        <taxon>Chelicerata</taxon>
        <taxon>Arachnida</taxon>
        <taxon>Acari</taxon>
        <taxon>Parasitiformes</taxon>
        <taxon>Ixodida</taxon>
        <taxon>Ixodoidea</taxon>
        <taxon>Ixodidae</taxon>
        <taxon>Haemaphysalinae</taxon>
        <taxon>Haemaphysalis</taxon>
    </lineage>
</organism>
<dbReference type="OrthoDB" id="18453at2759"/>
<dbReference type="Proteomes" id="UP000821853">
    <property type="component" value="Chromosome 3"/>
</dbReference>
<evidence type="ECO:0000259" key="1">
    <source>
        <dbReference type="Pfam" id="PF02121"/>
    </source>
</evidence>
<dbReference type="GO" id="GO:0008525">
    <property type="term" value="F:phosphatidylcholine transporter activity"/>
    <property type="evidence" value="ECO:0007669"/>
    <property type="project" value="TreeGrafter"/>
</dbReference>
<feature type="domain" description="Phosphatidylinositol transfer protein N-terminal" evidence="1">
    <location>
        <begin position="1"/>
        <end position="189"/>
    </location>
</feature>
<dbReference type="InterPro" id="IPR001666">
    <property type="entry name" value="PI_transfer"/>
</dbReference>